<dbReference type="Pfam" id="PF03950">
    <property type="entry name" value="tRNA-synt_1c_C"/>
    <property type="match status" value="1"/>
</dbReference>
<dbReference type="InterPro" id="IPR001412">
    <property type="entry name" value="aa-tRNA-synth_I_CS"/>
</dbReference>
<dbReference type="Gene3D" id="2.40.240.10">
    <property type="entry name" value="Ribosomal Protein L25, Chain P"/>
    <property type="match status" value="2"/>
</dbReference>
<dbReference type="Pfam" id="PF00749">
    <property type="entry name" value="tRNA-synt_1c"/>
    <property type="match status" value="1"/>
</dbReference>
<name>A1CYP1_NEOFI</name>
<evidence type="ECO:0000256" key="4">
    <source>
        <dbReference type="ARBA" id="ARBA00022741"/>
    </source>
</evidence>
<dbReference type="Gene3D" id="3.40.50.620">
    <property type="entry name" value="HUPs"/>
    <property type="match status" value="1"/>
</dbReference>
<dbReference type="InterPro" id="IPR011035">
    <property type="entry name" value="Ribosomal_bL25/Gln-tRNA_synth"/>
</dbReference>
<evidence type="ECO:0000256" key="8">
    <source>
        <dbReference type="ARBA" id="ARBA00048270"/>
    </source>
</evidence>
<dbReference type="InterPro" id="IPR020056">
    <property type="entry name" value="Rbsml_bL25/Gln-tRNA_synth_N"/>
</dbReference>
<accession>A1CYP1</accession>
<dbReference type="InterPro" id="IPR049437">
    <property type="entry name" value="tRNA-synt_1c_C2"/>
</dbReference>
<dbReference type="InterPro" id="IPR020058">
    <property type="entry name" value="Glu/Gln-tRNA-synth_Ib_cat-dom"/>
</dbReference>
<keyword evidence="6 9" id="KW-0648">Protein biosynthesis</keyword>
<evidence type="ECO:0000256" key="2">
    <source>
        <dbReference type="ARBA" id="ARBA00012836"/>
    </source>
</evidence>
<dbReference type="InterPro" id="IPR014729">
    <property type="entry name" value="Rossmann-like_a/b/a_fold"/>
</dbReference>
<dbReference type="VEuPathDB" id="FungiDB:NFIA_034290"/>
<dbReference type="KEGG" id="nfi:NFIA_034290"/>
<evidence type="ECO:0000313" key="15">
    <source>
        <dbReference type="Proteomes" id="UP000006702"/>
    </source>
</evidence>
<dbReference type="PROSITE" id="PS00178">
    <property type="entry name" value="AA_TRNA_LIGASE_I"/>
    <property type="match status" value="1"/>
</dbReference>
<dbReference type="RefSeq" id="XP_001265758.1">
    <property type="nucleotide sequence ID" value="XM_001265757.1"/>
</dbReference>
<dbReference type="InterPro" id="IPR000924">
    <property type="entry name" value="Glu/Gln-tRNA-synth"/>
</dbReference>
<dbReference type="FunFam" id="2.40.240.10:FF:000015">
    <property type="entry name" value="Glutaminyl-tRNA synthetase"/>
    <property type="match status" value="1"/>
</dbReference>
<evidence type="ECO:0000256" key="7">
    <source>
        <dbReference type="ARBA" id="ARBA00023146"/>
    </source>
</evidence>
<keyword evidence="4 9" id="KW-0547">Nucleotide-binding</keyword>
<dbReference type="InterPro" id="IPR004514">
    <property type="entry name" value="Gln-tRNA-synth"/>
</dbReference>
<feature type="region of interest" description="Disordered" evidence="10">
    <location>
        <begin position="1"/>
        <end position="75"/>
    </location>
</feature>
<feature type="compositionally biased region" description="Basic residues" evidence="10">
    <location>
        <begin position="38"/>
        <end position="49"/>
    </location>
</feature>
<evidence type="ECO:0000256" key="3">
    <source>
        <dbReference type="ARBA" id="ARBA00022598"/>
    </source>
</evidence>
<evidence type="ECO:0000256" key="10">
    <source>
        <dbReference type="SAM" id="MobiDB-lite"/>
    </source>
</evidence>
<sequence>MASAGETTLPERPKEAAPPAEQSPAPAGEKPAEEKPAKAPKQKAPKQKAPKNPDGKNNNNNNSGKKGGGKPKATNAKEAAIDLRSVDPEAMFKVGFLADVYQERPISEKHPKIRTRFPPEPNGFLHIGHSKAIAVNFGFAKYHGGECILRFDDTNPEGEEEMYYRGIEDIVSWLGYKPVRVTNASDNFDRLYELAKELIRRDGAYVCHCTKAEIKAQRGEADGERGKARYACPHRSRPIEESLQEFEAMKEGKYKAGEAALRMKMDLDDPNPQMWDIFAWRILDVDQKGHFRTGGQWKMYPTYDFAHPLCDSIEEITHSLCTVEFEMSRQSYEWLNDKLDVYRPMQREYGRLNLTGTVLSKRKIIELVKKGYVRGWDDPRLYTLIAIRRRGIPPGAILSFVNNLGVTKATAIVQTAKLDQIVRQYLETTVPRLMVVLEPLKVVISNLPDGYEEMVEVPFSKDPAFGSHLVPFTKTVYIERSDFREEDSPDYFRLTPGKTVGLLKVPFPITATAFDKDPQTGAVTCVYAHYEKPEEGSDAPAKKTKTYIHWVGESAAHKSPVKAEVRAFNSLFKSNDPSAHPDGFLADINPDSEEIYEGAYIDIGFHDVSKSAPWPKTSGETGGEVNPYSIRFQGMRTAYFCVDTDSTADKVVLNRIVTLKDTQGKT</sequence>
<evidence type="ECO:0000313" key="14">
    <source>
        <dbReference type="EMBL" id="EAW23861.1"/>
    </source>
</evidence>
<keyword evidence="5 9" id="KW-0067">ATP-binding</keyword>
<evidence type="ECO:0000259" key="13">
    <source>
        <dbReference type="Pfam" id="PF20974"/>
    </source>
</evidence>
<dbReference type="PANTHER" id="PTHR43097">
    <property type="entry name" value="GLUTAMINE-TRNA LIGASE"/>
    <property type="match status" value="1"/>
</dbReference>
<dbReference type="GO" id="GO:0005829">
    <property type="term" value="C:cytosol"/>
    <property type="evidence" value="ECO:0007669"/>
    <property type="project" value="EnsemblFungi"/>
</dbReference>
<dbReference type="SUPFAM" id="SSF50715">
    <property type="entry name" value="Ribosomal protein L25-like"/>
    <property type="match status" value="1"/>
</dbReference>
<dbReference type="FunFam" id="2.40.240.10:FF:000007">
    <property type="entry name" value="Glutamine--tRNA ligase"/>
    <property type="match status" value="1"/>
</dbReference>
<proteinExistence type="inferred from homology"/>
<evidence type="ECO:0000259" key="11">
    <source>
        <dbReference type="Pfam" id="PF00749"/>
    </source>
</evidence>
<evidence type="ECO:0000259" key="12">
    <source>
        <dbReference type="Pfam" id="PF03950"/>
    </source>
</evidence>
<comment type="similarity">
    <text evidence="1 9">Belongs to the class-I aminoacyl-tRNA synthetase family.</text>
</comment>
<dbReference type="AlphaFoldDB" id="A1CYP1"/>
<feature type="domain" description="tRNA synthetases class I (E and Q) anti-codon binding" evidence="13">
    <location>
        <begin position="548"/>
        <end position="609"/>
    </location>
</feature>
<reference evidence="15" key="1">
    <citation type="journal article" date="2008" name="PLoS Genet.">
        <title>Genomic islands in the pathogenic filamentous fungus Aspergillus fumigatus.</title>
        <authorList>
            <person name="Fedorova N.D."/>
            <person name="Khaldi N."/>
            <person name="Joardar V.S."/>
            <person name="Maiti R."/>
            <person name="Amedeo P."/>
            <person name="Anderson M.J."/>
            <person name="Crabtree J."/>
            <person name="Silva J.C."/>
            <person name="Badger J.H."/>
            <person name="Albarraq A."/>
            <person name="Angiuoli S."/>
            <person name="Bussey H."/>
            <person name="Bowyer P."/>
            <person name="Cotty P.J."/>
            <person name="Dyer P.S."/>
            <person name="Egan A."/>
            <person name="Galens K."/>
            <person name="Fraser-Liggett C.M."/>
            <person name="Haas B.J."/>
            <person name="Inman J.M."/>
            <person name="Kent R."/>
            <person name="Lemieux S."/>
            <person name="Malavazi I."/>
            <person name="Orvis J."/>
            <person name="Roemer T."/>
            <person name="Ronning C.M."/>
            <person name="Sundaram J.P."/>
            <person name="Sutton G."/>
            <person name="Turner G."/>
            <person name="Venter J.C."/>
            <person name="White O.R."/>
            <person name="Whitty B.R."/>
            <person name="Youngman P."/>
            <person name="Wolfe K.H."/>
            <person name="Goldman G.H."/>
            <person name="Wortman J.R."/>
            <person name="Jiang B."/>
            <person name="Denning D.W."/>
            <person name="Nierman W.C."/>
        </authorList>
    </citation>
    <scope>NUCLEOTIDE SEQUENCE [LARGE SCALE GENOMIC DNA]</scope>
    <source>
        <strain evidence="15">ATCC 1020 / DSM 3700 / CBS 544.65 / FGSC A1164 / JCM 1740 / NRRL 181 / WB 181</strain>
    </source>
</reference>
<dbReference type="GO" id="GO:0005524">
    <property type="term" value="F:ATP binding"/>
    <property type="evidence" value="ECO:0007669"/>
    <property type="project" value="UniProtKB-KW"/>
</dbReference>
<dbReference type="GO" id="GO:0005739">
    <property type="term" value="C:mitochondrion"/>
    <property type="evidence" value="ECO:0007669"/>
    <property type="project" value="EnsemblFungi"/>
</dbReference>
<feature type="compositionally biased region" description="Low complexity" evidence="10">
    <location>
        <begin position="17"/>
        <end position="29"/>
    </location>
</feature>
<organism evidence="14 15">
    <name type="scientific">Neosartorya fischeri (strain ATCC 1020 / DSM 3700 / CBS 544.65 / FGSC A1164 / JCM 1740 / NRRL 181 / WB 181)</name>
    <name type="common">Aspergillus fischerianus</name>
    <dbReference type="NCBI Taxonomy" id="331117"/>
    <lineage>
        <taxon>Eukaryota</taxon>
        <taxon>Fungi</taxon>
        <taxon>Dikarya</taxon>
        <taxon>Ascomycota</taxon>
        <taxon>Pezizomycotina</taxon>
        <taxon>Eurotiomycetes</taxon>
        <taxon>Eurotiomycetidae</taxon>
        <taxon>Eurotiales</taxon>
        <taxon>Aspergillaceae</taxon>
        <taxon>Aspergillus</taxon>
        <taxon>Aspergillus subgen. Fumigati</taxon>
    </lineage>
</organism>
<comment type="catalytic activity">
    <reaction evidence="8">
        <text>tRNA(Gln) + L-glutamine + ATP = L-glutaminyl-tRNA(Gln) + AMP + diphosphate</text>
        <dbReference type="Rhea" id="RHEA:20121"/>
        <dbReference type="Rhea" id="RHEA-COMP:9662"/>
        <dbReference type="Rhea" id="RHEA-COMP:9681"/>
        <dbReference type="ChEBI" id="CHEBI:30616"/>
        <dbReference type="ChEBI" id="CHEBI:33019"/>
        <dbReference type="ChEBI" id="CHEBI:58359"/>
        <dbReference type="ChEBI" id="CHEBI:78442"/>
        <dbReference type="ChEBI" id="CHEBI:78521"/>
        <dbReference type="ChEBI" id="CHEBI:456215"/>
        <dbReference type="EC" id="6.1.1.18"/>
    </reaction>
</comment>
<feature type="compositionally biased region" description="Low complexity" evidence="10">
    <location>
        <begin position="50"/>
        <end position="64"/>
    </location>
</feature>
<dbReference type="FunFam" id="1.10.1160.10:FF:000001">
    <property type="entry name" value="Glutamine--tRNA ligase"/>
    <property type="match status" value="1"/>
</dbReference>
<dbReference type="GeneID" id="4593201"/>
<dbReference type="GO" id="GO:0004819">
    <property type="term" value="F:glutamine-tRNA ligase activity"/>
    <property type="evidence" value="ECO:0007669"/>
    <property type="project" value="UniProtKB-EC"/>
</dbReference>
<dbReference type="EMBL" id="DS027686">
    <property type="protein sequence ID" value="EAW23861.1"/>
    <property type="molecule type" value="Genomic_DNA"/>
</dbReference>
<dbReference type="NCBIfam" id="TIGR00440">
    <property type="entry name" value="glnS"/>
    <property type="match status" value="1"/>
</dbReference>
<evidence type="ECO:0000256" key="9">
    <source>
        <dbReference type="RuleBase" id="RU363037"/>
    </source>
</evidence>
<keyword evidence="15" id="KW-1185">Reference proteome</keyword>
<dbReference type="FunFam" id="3.40.50.620:FF:000183">
    <property type="entry name" value="Glutaminyl-tRNA synthetase"/>
    <property type="match status" value="1"/>
</dbReference>
<dbReference type="PANTHER" id="PTHR43097:SF4">
    <property type="entry name" value="GLUTAMINE--TRNA LIGASE"/>
    <property type="match status" value="1"/>
</dbReference>
<dbReference type="Proteomes" id="UP000006702">
    <property type="component" value="Unassembled WGS sequence"/>
</dbReference>
<dbReference type="HOGENOM" id="CLU_001882_2_3_1"/>
<keyword evidence="3 9" id="KW-0436">Ligase</keyword>
<feature type="domain" description="Glutamyl/glutaminyl-tRNA synthetase class Ib catalytic" evidence="11">
    <location>
        <begin position="112"/>
        <end position="426"/>
    </location>
</feature>
<dbReference type="SUPFAM" id="SSF52374">
    <property type="entry name" value="Nucleotidylyl transferase"/>
    <property type="match status" value="1"/>
</dbReference>
<protein>
    <recommendedName>
        <fullName evidence="2">glutamine--tRNA ligase</fullName>
        <ecNumber evidence="2">6.1.1.18</ecNumber>
    </recommendedName>
</protein>
<dbReference type="OrthoDB" id="10250478at2759"/>
<evidence type="ECO:0000256" key="6">
    <source>
        <dbReference type="ARBA" id="ARBA00022917"/>
    </source>
</evidence>
<dbReference type="GO" id="GO:1990825">
    <property type="term" value="F:sequence-specific mRNA binding"/>
    <property type="evidence" value="ECO:0007669"/>
    <property type="project" value="EnsemblFungi"/>
</dbReference>
<feature type="domain" description="Glutamyl/glutaminyl-tRNA synthetase class Ib anti-codon binding" evidence="12">
    <location>
        <begin position="431"/>
        <end position="531"/>
    </location>
</feature>
<dbReference type="OMA" id="TWCIYPM"/>
<dbReference type="eggNOG" id="KOG1148">
    <property type="taxonomic scope" value="Eukaryota"/>
</dbReference>
<evidence type="ECO:0000256" key="1">
    <source>
        <dbReference type="ARBA" id="ARBA00005594"/>
    </source>
</evidence>
<dbReference type="PRINTS" id="PR00987">
    <property type="entry name" value="TRNASYNTHGLU"/>
</dbReference>
<evidence type="ECO:0000256" key="5">
    <source>
        <dbReference type="ARBA" id="ARBA00022840"/>
    </source>
</evidence>
<dbReference type="InterPro" id="IPR020059">
    <property type="entry name" value="Glu/Gln-tRNA-synth_Ib_codon-bd"/>
</dbReference>
<dbReference type="GO" id="GO:0006425">
    <property type="term" value="P:glutaminyl-tRNA aminoacylation"/>
    <property type="evidence" value="ECO:0007669"/>
    <property type="project" value="EnsemblFungi"/>
</dbReference>
<dbReference type="STRING" id="331117.A1CYP1"/>
<dbReference type="InterPro" id="IPR050132">
    <property type="entry name" value="Gln/Glu-tRNA_Ligase"/>
</dbReference>
<keyword evidence="7 9" id="KW-0030">Aminoacyl-tRNA synthetase</keyword>
<dbReference type="EC" id="6.1.1.18" evidence="2"/>
<gene>
    <name evidence="14" type="ORF">NFIA_034290</name>
</gene>
<dbReference type="Pfam" id="PF20974">
    <property type="entry name" value="tRNA-synt_1c_C2"/>
    <property type="match status" value="1"/>
</dbReference>